<evidence type="ECO:0000313" key="2">
    <source>
        <dbReference type="EMBL" id="HHL42650.1"/>
    </source>
</evidence>
<proteinExistence type="predicted"/>
<dbReference type="EMBL" id="DRMJ01000167">
    <property type="protein sequence ID" value="HHL42650.1"/>
    <property type="molecule type" value="Genomic_DNA"/>
</dbReference>
<dbReference type="AlphaFoldDB" id="A0A7C5LUQ2"/>
<comment type="caution">
    <text evidence="2">The sequence shown here is derived from an EMBL/GenBank/DDBJ whole genome shotgun (WGS) entry which is preliminary data.</text>
</comment>
<keyword evidence="1" id="KW-1133">Transmembrane helix</keyword>
<name>A0A7C5LUQ2_9PROT</name>
<feature type="transmembrane region" description="Helical" evidence="1">
    <location>
        <begin position="18"/>
        <end position="37"/>
    </location>
</feature>
<accession>A0A7C5LUQ2</accession>
<sequence>MMPVFKNFEREWFSLRAFLRHIIIPWLIVSALAYMVASTGQDAHASFRRVILVLFFSLYFLVIRSGLLVMTRNLHDTLKKDYGEAYARELSAHQDFGLLGLKLGATLARIKRRLIDEQQRKRARQKQAFQPKP</sequence>
<keyword evidence="1" id="KW-0472">Membrane</keyword>
<feature type="transmembrane region" description="Helical" evidence="1">
    <location>
        <begin position="49"/>
        <end position="70"/>
    </location>
</feature>
<dbReference type="Proteomes" id="UP000885830">
    <property type="component" value="Unassembled WGS sequence"/>
</dbReference>
<reference evidence="2" key="1">
    <citation type="journal article" date="2020" name="mSystems">
        <title>Genome- and Community-Level Interaction Insights into Carbon Utilization and Element Cycling Functions of Hydrothermarchaeota in Hydrothermal Sediment.</title>
        <authorList>
            <person name="Zhou Z."/>
            <person name="Liu Y."/>
            <person name="Xu W."/>
            <person name="Pan J."/>
            <person name="Luo Z.H."/>
            <person name="Li M."/>
        </authorList>
    </citation>
    <scope>NUCLEOTIDE SEQUENCE [LARGE SCALE GENOMIC DNA]</scope>
    <source>
        <strain evidence="2">HyVt-485</strain>
    </source>
</reference>
<evidence type="ECO:0000256" key="1">
    <source>
        <dbReference type="SAM" id="Phobius"/>
    </source>
</evidence>
<organism evidence="2">
    <name type="scientific">Hellea balneolensis</name>
    <dbReference type="NCBI Taxonomy" id="287478"/>
    <lineage>
        <taxon>Bacteria</taxon>
        <taxon>Pseudomonadati</taxon>
        <taxon>Pseudomonadota</taxon>
        <taxon>Alphaproteobacteria</taxon>
        <taxon>Maricaulales</taxon>
        <taxon>Robiginitomaculaceae</taxon>
        <taxon>Hellea</taxon>
    </lineage>
</organism>
<gene>
    <name evidence="2" type="ORF">ENJ42_03445</name>
</gene>
<protein>
    <submittedName>
        <fullName evidence="2">Uncharacterized protein</fullName>
    </submittedName>
</protein>
<keyword evidence="1" id="KW-0812">Transmembrane</keyword>